<keyword evidence="2 3" id="KW-0040">ANK repeat</keyword>
<dbReference type="Gene3D" id="1.25.40.20">
    <property type="entry name" value="Ankyrin repeat-containing domain"/>
    <property type="match status" value="3"/>
</dbReference>
<dbReference type="AlphaFoldDB" id="A0A7R7XYN7"/>
<sequence length="1134" mass="126343">MANNEWEIHKDEIELLYIQQNKKLSELTEHMSSKGFSKTKGQYERQFAKWGFRKNSTLGRKIDGEWVGWRVDKRKRLEGKDSELVVDDGAVWPAPKLRKMLQGKVFVSTYNRLSRAGEPSPPTPEGLQVRTPRSPSSQRLFDPFPASTRFLWSQSLPWLRFCTLMQPELEQESALLAPTGQPSWALGIGLQSNAVKAKVMQLLGWIVPWKNLPHPLDTDIDSRISATLSVLMPEQFDEQHQQLSMNPIYLELYILSNNLQLHDTTRRSEATIRSRDERVIEMFRSLGRHKMKQFTNLLPRKEPTIEAIAEKLFASAVRLSDVPIVKMLLEARMDPDRLIEIYNSRVRPLAWAAHIEGDKSLKVMEALLSHGASVNKIYQREPTISAAIRGNNANGIRLLLDHGSIVPLHCLAEAARKVNLEVFKELLGSCANLLGLYKESQGTVNYRHHRYFETKISFKGYTTILGGAAKSGRLEIINLILTTCPTIIHPQSVGTLEGYLSPLTLAIEMKQTHCIEPLILAGVDMEVADDQVTLLEYALMVHNLEATQILLKHGARINRPLAKCKFRSSALHWAILYDHDEAIEELGQAPVIDHAQLIAQFIALGARLNDEYESTPGAVLGAAIQMGDLRIIRMLLDAGATVLGSKLEIIGSKEAAEYLNYRGVLQKVLQTGGTKILSSAMFRRDLDLARWLLQPELLDAATESNEIDYPDLMNAAAASGDAFLIESILNFGPRVTDAWLTQALYYIENEKCPTLGLRRLLEDFHGNAPTAVAFTGFIDRTDLLQLMLAAGVSPLGVPTMPEYGWRRRDPDYPDNPRIGIRVGIYMPQSALELVVEGDSKSCLKILIESYTWSPALIGRALALAIYLGRKGLIEDLYRLDLDANAEGSVCTSTLPLYTEEEISEEEMGTFTSLQAAASKQDISLVQRLINDKQADVNYPATGARSRTALQYAVERGNKELVRLLLDNDANVNAPPAHYAGATALQLAAIKGYLSLAQYLIRIGAKVNAPGAERKGRTALEGAAQNGRIDMVQLLLEAGTSIRDDGGGLQCRRAIALANDHGHNAVANLIKLHHPDWDERSDWEVSDGSDAVTAGDKDVRITEVRECPRSLQETSDATRSDEWERFIDWSPLNIC</sequence>
<evidence type="ECO:0000313" key="6">
    <source>
        <dbReference type="EMBL" id="BCS29268.1"/>
    </source>
</evidence>
<proteinExistence type="predicted"/>
<dbReference type="PROSITE" id="PS50088">
    <property type="entry name" value="ANK_REPEAT"/>
    <property type="match status" value="3"/>
</dbReference>
<feature type="repeat" description="ANK" evidence="3">
    <location>
        <begin position="979"/>
        <end position="1011"/>
    </location>
</feature>
<feature type="repeat" description="ANK" evidence="3">
    <location>
        <begin position="1014"/>
        <end position="1046"/>
    </location>
</feature>
<dbReference type="PANTHER" id="PTHR24198">
    <property type="entry name" value="ANKYRIN REPEAT AND PROTEIN KINASE DOMAIN-CONTAINING PROTEIN"/>
    <property type="match status" value="1"/>
</dbReference>
<protein>
    <recommendedName>
        <fullName evidence="5">Clr5 domain-containing protein</fullName>
    </recommendedName>
</protein>
<dbReference type="InterPro" id="IPR036770">
    <property type="entry name" value="Ankyrin_rpt-contain_sf"/>
</dbReference>
<keyword evidence="7" id="KW-1185">Reference proteome</keyword>
<evidence type="ECO:0000313" key="7">
    <source>
        <dbReference type="Proteomes" id="UP000654913"/>
    </source>
</evidence>
<dbReference type="PROSITE" id="PS50297">
    <property type="entry name" value="ANK_REP_REGION"/>
    <property type="match status" value="3"/>
</dbReference>
<name>A0A7R7XYN7_9EURO</name>
<dbReference type="InterPro" id="IPR025676">
    <property type="entry name" value="Clr5_dom"/>
</dbReference>
<dbReference type="SUPFAM" id="SSF48403">
    <property type="entry name" value="Ankyrin repeat"/>
    <property type="match status" value="3"/>
</dbReference>
<feature type="domain" description="Clr5" evidence="5">
    <location>
        <begin position="4"/>
        <end position="54"/>
    </location>
</feature>
<dbReference type="Pfam" id="PF12796">
    <property type="entry name" value="Ank_2"/>
    <property type="match status" value="2"/>
</dbReference>
<dbReference type="KEGG" id="apuu:APUU_70838S"/>
<feature type="repeat" description="ANK" evidence="3">
    <location>
        <begin position="944"/>
        <end position="976"/>
    </location>
</feature>
<dbReference type="GeneID" id="64979265"/>
<reference evidence="6" key="2">
    <citation type="submission" date="2021-02" db="EMBL/GenBank/DDBJ databases">
        <title>Aspergillus puulaauensis MK2 genome sequence.</title>
        <authorList>
            <person name="Futagami T."/>
            <person name="Mori K."/>
            <person name="Kadooka C."/>
            <person name="Tanaka T."/>
        </authorList>
    </citation>
    <scope>NUCLEOTIDE SEQUENCE</scope>
    <source>
        <strain evidence="6">MK2</strain>
    </source>
</reference>
<accession>A0A7R7XYN7</accession>
<keyword evidence="1" id="KW-0677">Repeat</keyword>
<reference evidence="6" key="1">
    <citation type="submission" date="2021-01" db="EMBL/GenBank/DDBJ databases">
        <authorList>
            <consortium name="Aspergillus puulaauensis MK2 genome sequencing consortium"/>
            <person name="Kazuki M."/>
            <person name="Futagami T."/>
        </authorList>
    </citation>
    <scope>NUCLEOTIDE SEQUENCE</scope>
    <source>
        <strain evidence="6">MK2</strain>
    </source>
</reference>
<dbReference type="Pfam" id="PF14420">
    <property type="entry name" value="Clr5"/>
    <property type="match status" value="1"/>
</dbReference>
<dbReference type="OrthoDB" id="194358at2759"/>
<evidence type="ECO:0000256" key="2">
    <source>
        <dbReference type="ARBA" id="ARBA00023043"/>
    </source>
</evidence>
<dbReference type="InterPro" id="IPR002110">
    <property type="entry name" value="Ankyrin_rpt"/>
</dbReference>
<dbReference type="EMBL" id="AP024449">
    <property type="protein sequence ID" value="BCS29268.1"/>
    <property type="molecule type" value="Genomic_DNA"/>
</dbReference>
<gene>
    <name evidence="6" type="ORF">APUU_70838S</name>
</gene>
<evidence type="ECO:0000256" key="1">
    <source>
        <dbReference type="ARBA" id="ARBA00022737"/>
    </source>
</evidence>
<evidence type="ECO:0000256" key="4">
    <source>
        <dbReference type="SAM" id="MobiDB-lite"/>
    </source>
</evidence>
<evidence type="ECO:0000259" key="5">
    <source>
        <dbReference type="Pfam" id="PF14420"/>
    </source>
</evidence>
<dbReference type="Proteomes" id="UP000654913">
    <property type="component" value="Chromosome 7"/>
</dbReference>
<dbReference type="PANTHER" id="PTHR24198:SF194">
    <property type="entry name" value="INVERSIN-A"/>
    <property type="match status" value="1"/>
</dbReference>
<evidence type="ECO:0000256" key="3">
    <source>
        <dbReference type="PROSITE-ProRule" id="PRU00023"/>
    </source>
</evidence>
<feature type="region of interest" description="Disordered" evidence="4">
    <location>
        <begin position="113"/>
        <end position="138"/>
    </location>
</feature>
<dbReference type="Pfam" id="PF00023">
    <property type="entry name" value="Ank"/>
    <property type="match status" value="1"/>
</dbReference>
<dbReference type="RefSeq" id="XP_041561454.1">
    <property type="nucleotide sequence ID" value="XM_041695755.1"/>
</dbReference>
<organism evidence="6 7">
    <name type="scientific">Aspergillus puulaauensis</name>
    <dbReference type="NCBI Taxonomy" id="1220207"/>
    <lineage>
        <taxon>Eukaryota</taxon>
        <taxon>Fungi</taxon>
        <taxon>Dikarya</taxon>
        <taxon>Ascomycota</taxon>
        <taxon>Pezizomycotina</taxon>
        <taxon>Eurotiomycetes</taxon>
        <taxon>Eurotiomycetidae</taxon>
        <taxon>Eurotiales</taxon>
        <taxon>Aspergillaceae</taxon>
        <taxon>Aspergillus</taxon>
    </lineage>
</organism>
<dbReference type="SMART" id="SM00248">
    <property type="entry name" value="ANK"/>
    <property type="match status" value="11"/>
</dbReference>